<gene>
    <name evidence="4" type="ORF">DL89DRAFT_162845</name>
</gene>
<organism evidence="4 5">
    <name type="scientific">Linderina pennispora</name>
    <dbReference type="NCBI Taxonomy" id="61395"/>
    <lineage>
        <taxon>Eukaryota</taxon>
        <taxon>Fungi</taxon>
        <taxon>Fungi incertae sedis</taxon>
        <taxon>Zoopagomycota</taxon>
        <taxon>Kickxellomycotina</taxon>
        <taxon>Kickxellomycetes</taxon>
        <taxon>Kickxellales</taxon>
        <taxon>Kickxellaceae</taxon>
        <taxon>Linderina</taxon>
    </lineage>
</organism>
<dbReference type="InterPro" id="IPR002124">
    <property type="entry name" value="Cyt_c_oxidase_su5b"/>
</dbReference>
<evidence type="ECO:0000313" key="5">
    <source>
        <dbReference type="Proteomes" id="UP000193922"/>
    </source>
</evidence>
<dbReference type="PANTHER" id="PTHR10122">
    <property type="entry name" value="CYTOCHROME C OXIDASE SUBUNIT 5B, MITOCHONDRIAL"/>
    <property type="match status" value="1"/>
</dbReference>
<evidence type="ECO:0000256" key="2">
    <source>
        <dbReference type="ARBA" id="ARBA00022833"/>
    </source>
</evidence>
<evidence type="ECO:0000256" key="3">
    <source>
        <dbReference type="PIRSR" id="PIRSR602124-2"/>
    </source>
</evidence>
<dbReference type="OrthoDB" id="10249250at2759"/>
<dbReference type="AlphaFoldDB" id="A0A1Y1W7S9"/>
<dbReference type="PROSITE" id="PS51359">
    <property type="entry name" value="COX5B_2"/>
    <property type="match status" value="1"/>
</dbReference>
<dbReference type="GO" id="GO:0046872">
    <property type="term" value="F:metal ion binding"/>
    <property type="evidence" value="ECO:0007669"/>
    <property type="project" value="UniProtKB-KW"/>
</dbReference>
<reference evidence="4 5" key="1">
    <citation type="submission" date="2016-07" db="EMBL/GenBank/DDBJ databases">
        <title>Pervasive Adenine N6-methylation of Active Genes in Fungi.</title>
        <authorList>
            <consortium name="DOE Joint Genome Institute"/>
            <person name="Mondo S.J."/>
            <person name="Dannebaum R.O."/>
            <person name="Kuo R.C."/>
            <person name="Labutti K."/>
            <person name="Haridas S."/>
            <person name="Kuo A."/>
            <person name="Salamov A."/>
            <person name="Ahrendt S.R."/>
            <person name="Lipzen A."/>
            <person name="Sullivan W."/>
            <person name="Andreopoulos W.B."/>
            <person name="Clum A."/>
            <person name="Lindquist E."/>
            <person name="Daum C."/>
            <person name="Ramamoorthy G.K."/>
            <person name="Gryganskyi A."/>
            <person name="Culley D."/>
            <person name="Magnuson J.K."/>
            <person name="James T.Y."/>
            <person name="O'Malley M.A."/>
            <person name="Stajich J.E."/>
            <person name="Spatafora J.W."/>
            <person name="Visel A."/>
            <person name="Grigoriev I.V."/>
        </authorList>
    </citation>
    <scope>NUCLEOTIDE SEQUENCE [LARGE SCALE GENOMIC DNA]</scope>
    <source>
        <strain evidence="4 5">ATCC 12442</strain>
    </source>
</reference>
<dbReference type="Proteomes" id="UP000193922">
    <property type="component" value="Unassembled WGS sequence"/>
</dbReference>
<accession>A0A1Y1W7S9</accession>
<dbReference type="RefSeq" id="XP_040743257.1">
    <property type="nucleotide sequence ID" value="XM_040883688.1"/>
</dbReference>
<dbReference type="SUPFAM" id="SSF57802">
    <property type="entry name" value="Rubredoxin-like"/>
    <property type="match status" value="1"/>
</dbReference>
<dbReference type="GO" id="GO:0006123">
    <property type="term" value="P:mitochondrial electron transport, cytochrome c to oxygen"/>
    <property type="evidence" value="ECO:0007669"/>
    <property type="project" value="InterPro"/>
</dbReference>
<feature type="binding site" evidence="3">
    <location>
        <position position="118"/>
    </location>
    <ligand>
        <name>Zn(2+)</name>
        <dbReference type="ChEBI" id="CHEBI:29105"/>
    </ligand>
</feature>
<feature type="binding site" evidence="3">
    <location>
        <position position="134"/>
    </location>
    <ligand>
        <name>Zn(2+)</name>
        <dbReference type="ChEBI" id="CHEBI:29105"/>
    </ligand>
</feature>
<keyword evidence="1 3" id="KW-0479">Metal-binding</keyword>
<feature type="binding site" evidence="3">
    <location>
        <position position="110"/>
    </location>
    <ligand>
        <name>Zn(2+)</name>
        <dbReference type="ChEBI" id="CHEBI:29105"/>
    </ligand>
</feature>
<dbReference type="InterPro" id="IPR036972">
    <property type="entry name" value="Cyt_c_oxidase_su5b_sf"/>
</dbReference>
<feature type="binding site" evidence="3">
    <location>
        <position position="137"/>
    </location>
    <ligand>
        <name>Zn(2+)</name>
        <dbReference type="ChEBI" id="CHEBI:29105"/>
    </ligand>
</feature>
<dbReference type="GeneID" id="63800336"/>
<dbReference type="GO" id="GO:0005740">
    <property type="term" value="C:mitochondrial envelope"/>
    <property type="evidence" value="ECO:0007669"/>
    <property type="project" value="InterPro"/>
</dbReference>
<keyword evidence="2 3" id="KW-0862">Zinc</keyword>
<dbReference type="EMBL" id="MCFD01000007">
    <property type="protein sequence ID" value="ORX69569.1"/>
    <property type="molecule type" value="Genomic_DNA"/>
</dbReference>
<comment type="caution">
    <text evidence="4">The sequence shown here is derived from an EMBL/GenBank/DDBJ whole genome shotgun (WGS) entry which is preliminary data.</text>
</comment>
<sequence length="165" mass="17670">MFNAVRRTLISKAAMPLARAQFSAPQRLFSMASVRLSEHHDAPLLQGPGAPAGRTPTNFDQATGAERAEHLAAMEGQDYFDMGPLVLATKGTKKEPTIVPSGAASRIIGCTGAPGEDHELVWLVVEREHEIDRCPECGNVFKLSEQGFEANPAHVHANPAGGHSH</sequence>
<name>A0A1Y1W7S9_9FUNG</name>
<dbReference type="GO" id="GO:0045277">
    <property type="term" value="C:respiratory chain complex IV"/>
    <property type="evidence" value="ECO:0007669"/>
    <property type="project" value="InterPro"/>
</dbReference>
<dbReference type="PANTHER" id="PTHR10122:SF0">
    <property type="entry name" value="CYTOCHROME C OXIDASE SUBUNIT 5B, ISOFORM A-RELATED"/>
    <property type="match status" value="1"/>
</dbReference>
<evidence type="ECO:0000313" key="4">
    <source>
        <dbReference type="EMBL" id="ORX69569.1"/>
    </source>
</evidence>
<protein>
    <submittedName>
        <fullName evidence="4">COX5B-domain-containing protein</fullName>
    </submittedName>
</protein>
<dbReference type="Pfam" id="PF01215">
    <property type="entry name" value="COX5B"/>
    <property type="match status" value="1"/>
</dbReference>
<proteinExistence type="predicted"/>
<dbReference type="STRING" id="61395.A0A1Y1W7S9"/>
<keyword evidence="5" id="KW-1185">Reference proteome</keyword>
<evidence type="ECO:0000256" key="1">
    <source>
        <dbReference type="ARBA" id="ARBA00022723"/>
    </source>
</evidence>
<dbReference type="CDD" id="cd00924">
    <property type="entry name" value="Cyt_c_Oxidase_Vb"/>
    <property type="match status" value="1"/>
</dbReference>
<dbReference type="Gene3D" id="2.60.11.10">
    <property type="entry name" value="Cytochrome c oxidase, subunit Vb"/>
    <property type="match status" value="1"/>
</dbReference>